<reference evidence="2 3" key="1">
    <citation type="submission" date="2016-10" db="EMBL/GenBank/DDBJ databases">
        <authorList>
            <person name="Varghese N."/>
        </authorList>
    </citation>
    <scope>NUCLEOTIDE SEQUENCE [LARGE SCALE GENOMIC DNA]</scope>
</reference>
<evidence type="ECO:0000313" key="2">
    <source>
        <dbReference type="EMBL" id="SMY18684.1"/>
    </source>
</evidence>
<feature type="region of interest" description="Disordered" evidence="1">
    <location>
        <begin position="87"/>
        <end position="112"/>
    </location>
</feature>
<dbReference type="AlphaFoldDB" id="A0A1Y6L2J6"/>
<name>A0A1Y6L2J6_ZYMTR</name>
<dbReference type="Proteomes" id="UP000215453">
    <property type="component" value="Chromosome 1"/>
</dbReference>
<evidence type="ECO:0000313" key="3">
    <source>
        <dbReference type="Proteomes" id="UP000215453"/>
    </source>
</evidence>
<evidence type="ECO:0000256" key="1">
    <source>
        <dbReference type="SAM" id="MobiDB-lite"/>
    </source>
</evidence>
<proteinExistence type="predicted"/>
<gene>
    <name evidence="2" type="ORF">ZT1A5_G119</name>
</gene>
<sequence length="112" mass="13030">MSHPEGSDPLDPRTLLNICRNFTYHACYESLPKLWTAISELPANTVKAYIERDRRFDARQGAIGDPYKGWIDPGLVDAIEETKASYEDEVERRKWERESERKGSLREKSEKD</sequence>
<protein>
    <submittedName>
        <fullName evidence="2">Uncharacterized protein</fullName>
    </submittedName>
</protein>
<dbReference type="EMBL" id="LT882676">
    <property type="protein sequence ID" value="SMY18684.1"/>
    <property type="molecule type" value="Genomic_DNA"/>
</dbReference>
<accession>A0A1Y6L2J6</accession>
<organism evidence="2 3">
    <name type="scientific">Zymoseptoria tritici ST99CH_1A5</name>
    <dbReference type="NCBI Taxonomy" id="1276529"/>
    <lineage>
        <taxon>Eukaryota</taxon>
        <taxon>Fungi</taxon>
        <taxon>Dikarya</taxon>
        <taxon>Ascomycota</taxon>
        <taxon>Pezizomycotina</taxon>
        <taxon>Dothideomycetes</taxon>
        <taxon>Dothideomycetidae</taxon>
        <taxon>Mycosphaerellales</taxon>
        <taxon>Mycosphaerellaceae</taxon>
        <taxon>Zymoseptoria</taxon>
    </lineage>
</organism>